<dbReference type="EMBL" id="RWJN01000061">
    <property type="protein sequence ID" value="TCD68615.1"/>
    <property type="molecule type" value="Genomic_DNA"/>
</dbReference>
<organism evidence="1 2">
    <name type="scientific">Steccherinum ochraceum</name>
    <dbReference type="NCBI Taxonomy" id="92696"/>
    <lineage>
        <taxon>Eukaryota</taxon>
        <taxon>Fungi</taxon>
        <taxon>Dikarya</taxon>
        <taxon>Basidiomycota</taxon>
        <taxon>Agaricomycotina</taxon>
        <taxon>Agaricomycetes</taxon>
        <taxon>Polyporales</taxon>
        <taxon>Steccherinaceae</taxon>
        <taxon>Steccherinum</taxon>
    </lineage>
</organism>
<protein>
    <submittedName>
        <fullName evidence="1">Uncharacterized protein</fullName>
    </submittedName>
</protein>
<name>A0A4R0RQW9_9APHY</name>
<gene>
    <name evidence="1" type="ORF">EIP91_010270</name>
</gene>
<proteinExistence type="predicted"/>
<dbReference type="AlphaFoldDB" id="A0A4R0RQW9"/>
<keyword evidence="2" id="KW-1185">Reference proteome</keyword>
<sequence length="294" mass="32670">MSLVSSFPSHPTKKLHHLRLFETCIGFEDREFTWGSLSHLLHLFASIQSLHISMARNRPEHGRRMPSSPPQRHLTQVELLDLSINGDSVGMCQQLSKSIQVDQVGYLRLTTGSQREVRMAAAYNDSEAVLPHIKHLELHLPILEGVEAPLFLAVASALKSVRYVLNLSIPATASAFVCGFLHVGLSLSTLPVTVPLSLVYIQLTMPLTLLNSWEGNRSRSLRSLYQRIGWTHLISCVARLPAVQIVRIEVVVLPQPQPSDVIQDLVDFFHGGLASSDYFRRGEDGASKLEISVT</sequence>
<dbReference type="Proteomes" id="UP000292702">
    <property type="component" value="Unassembled WGS sequence"/>
</dbReference>
<reference evidence="1 2" key="1">
    <citation type="submission" date="2018-11" db="EMBL/GenBank/DDBJ databases">
        <title>Genome assembly of Steccherinum ochraceum LE-BIN_3174, the white-rot fungus of the Steccherinaceae family (The Residual Polyporoid clade, Polyporales, Basidiomycota).</title>
        <authorList>
            <person name="Fedorova T.V."/>
            <person name="Glazunova O.A."/>
            <person name="Landesman E.O."/>
            <person name="Moiseenko K.V."/>
            <person name="Psurtseva N.V."/>
            <person name="Savinova O.S."/>
            <person name="Shakhova N.V."/>
            <person name="Tyazhelova T.V."/>
            <person name="Vasina D.V."/>
        </authorList>
    </citation>
    <scope>NUCLEOTIDE SEQUENCE [LARGE SCALE GENOMIC DNA]</scope>
    <source>
        <strain evidence="1 2">LE-BIN_3174</strain>
    </source>
</reference>
<evidence type="ECO:0000313" key="2">
    <source>
        <dbReference type="Proteomes" id="UP000292702"/>
    </source>
</evidence>
<accession>A0A4R0RQW9</accession>
<evidence type="ECO:0000313" key="1">
    <source>
        <dbReference type="EMBL" id="TCD68615.1"/>
    </source>
</evidence>
<comment type="caution">
    <text evidence="1">The sequence shown here is derived from an EMBL/GenBank/DDBJ whole genome shotgun (WGS) entry which is preliminary data.</text>
</comment>